<dbReference type="GO" id="GO:0006508">
    <property type="term" value="P:proteolysis"/>
    <property type="evidence" value="ECO:0007669"/>
    <property type="project" value="UniProtKB-KW"/>
</dbReference>
<dbReference type="EMBL" id="CAJPDT010000084">
    <property type="protein sequence ID" value="CAF9935453.1"/>
    <property type="molecule type" value="Genomic_DNA"/>
</dbReference>
<evidence type="ECO:0000256" key="1">
    <source>
        <dbReference type="ARBA" id="ARBA00022670"/>
    </source>
</evidence>
<evidence type="ECO:0000313" key="8">
    <source>
        <dbReference type="EMBL" id="CAF9935453.1"/>
    </source>
</evidence>
<sequence length="1009" mass="105730">MLEGLGGLTTDPPRPGCGGGMIGLFRSIFGCGTAFNLPGLGDISFALGVDGTPEPDGGDDSDDDDNDDDNNYTTSTSISGLSNSMLSPSKSIRPPSSSSHPSVISSFNSSSLSIPSSSSSSSPTAERSTYLVYPIDNASRNQIDSIQDTLNEALGTDDSDEIPLDNITSIFVGAMDAETAANLTELNSAISSVEVDDIFADLSDDTVATPDCNPGNDTELRKRELWYQYPAAPELKFVSQSKDPFLQVWNNEDFVYDGTAGRGITVYVIDSGMNLDNREISRSATASGGYRWLWPTKRFWKKGRPQTETDENGHGSCVVSKVSGYNYGVAKLVTIVLAKYEVVERDSGYNIRMSTVLENLSLVAADVKNRNLGGKAVLNLSIAGPTNAKNVKSMTTILADLLAKDVVVVIPSGNRRNRQDGADDVNEYPALLASTLTDLIVVGAVDVDGFRTEYSQGGPLMDISAPGSLDSDFGIECASGTGDTIVRDTGTSFAAPTVAGLCAYFMSLYPALTATGGTAGRVKSFVKSQMWSRNSGPPAVWNMQQSTPIDSSPNSRKRAAIEKRQTVSDATCPDGVLSGWPTLMSGSSPPPVDWTPPGWEPASGSSNSSANASSSIASSTSITASALSPSSTQIASSKVPDQGNVVHPSGWVPVLESANPSFTIPVSTTTGVLDGASWLDPTSFCDFGSATYPTISLPTTITNPAELCAYTSLNPSNAITPKTTAAIPTNRPGYGGVPACAAVDLDAAHQDCPFAIDGWCSCGGVLVPPLAPTLSGFINCAITVQPAANDCPVNTAYSESLAAASASSASAASVSAAHAKATPNTIVSSFACPTNAVVGGPDGLGNGQSNQQTLVGAEARKLSLWASFNSWGCDMPKYADNSAAASDMCGGIASNTVLSLGIGNQPFYMNSTSQTADDPNCRKQFYNMAFTVKDNCEVPLTKEYCMAMYNNIVQSCPILNPSSGATWEGGLATDNCGVAYFTSGYDIQELTPDEDNNPFFDLTSTYWWE</sequence>
<dbReference type="Pfam" id="PF00082">
    <property type="entry name" value="Peptidase_S8"/>
    <property type="match status" value="1"/>
</dbReference>
<name>A0A8H3IWF1_9LECA</name>
<comment type="similarity">
    <text evidence="4 5">Belongs to the peptidase S8 family.</text>
</comment>
<evidence type="ECO:0000256" key="5">
    <source>
        <dbReference type="RuleBase" id="RU003355"/>
    </source>
</evidence>
<reference evidence="8" key="1">
    <citation type="submission" date="2021-03" db="EMBL/GenBank/DDBJ databases">
        <authorList>
            <person name="Tagirdzhanova G."/>
        </authorList>
    </citation>
    <scope>NUCLEOTIDE SEQUENCE</scope>
</reference>
<feature type="region of interest" description="Disordered" evidence="6">
    <location>
        <begin position="536"/>
        <end position="613"/>
    </location>
</feature>
<comment type="caution">
    <text evidence="8">The sequence shown here is derived from an EMBL/GenBank/DDBJ whole genome shotgun (WGS) entry which is preliminary data.</text>
</comment>
<evidence type="ECO:0000256" key="2">
    <source>
        <dbReference type="ARBA" id="ARBA00022801"/>
    </source>
</evidence>
<dbReference type="Proteomes" id="UP000664534">
    <property type="component" value="Unassembled WGS sequence"/>
</dbReference>
<evidence type="ECO:0000256" key="3">
    <source>
        <dbReference type="ARBA" id="ARBA00022825"/>
    </source>
</evidence>
<feature type="compositionally biased region" description="Polar residues" evidence="6">
    <location>
        <begin position="542"/>
        <end position="554"/>
    </location>
</feature>
<protein>
    <submittedName>
        <fullName evidence="8">Suppressor of the cold-sensitive snRNP bioproteinsis mutant brr1-1</fullName>
    </submittedName>
</protein>
<feature type="compositionally biased region" description="Acidic residues" evidence="6">
    <location>
        <begin position="56"/>
        <end position="70"/>
    </location>
</feature>
<dbReference type="InterPro" id="IPR023827">
    <property type="entry name" value="Peptidase_S8_Asp-AS"/>
</dbReference>
<feature type="active site" description="Charge relay system" evidence="4">
    <location>
        <position position="314"/>
    </location>
</feature>
<feature type="domain" description="Peptidase S8/S53" evidence="7">
    <location>
        <begin position="261"/>
        <end position="514"/>
    </location>
</feature>
<accession>A0A8H3IWF1</accession>
<feature type="compositionally biased region" description="Low complexity" evidence="6">
    <location>
        <begin position="601"/>
        <end position="613"/>
    </location>
</feature>
<keyword evidence="1 4" id="KW-0645">Protease</keyword>
<dbReference type="PROSITE" id="PS51892">
    <property type="entry name" value="SUBTILASE"/>
    <property type="match status" value="1"/>
</dbReference>
<dbReference type="PRINTS" id="PR00723">
    <property type="entry name" value="SUBTILISIN"/>
</dbReference>
<dbReference type="InterPro" id="IPR000209">
    <property type="entry name" value="Peptidase_S8/S53_dom"/>
</dbReference>
<gene>
    <name evidence="8" type="primary">SUB2_5</name>
    <name evidence="8" type="ORF">IMSHALPRED_010232</name>
</gene>
<dbReference type="GO" id="GO:0004252">
    <property type="term" value="F:serine-type endopeptidase activity"/>
    <property type="evidence" value="ECO:0007669"/>
    <property type="project" value="UniProtKB-UniRule"/>
</dbReference>
<proteinExistence type="inferred from homology"/>
<dbReference type="PROSITE" id="PS00136">
    <property type="entry name" value="SUBTILASE_ASP"/>
    <property type="match status" value="1"/>
</dbReference>
<evidence type="ECO:0000259" key="7">
    <source>
        <dbReference type="Pfam" id="PF00082"/>
    </source>
</evidence>
<feature type="compositionally biased region" description="Low complexity" evidence="6">
    <location>
        <begin position="87"/>
        <end position="123"/>
    </location>
</feature>
<evidence type="ECO:0000256" key="4">
    <source>
        <dbReference type="PROSITE-ProRule" id="PRU01240"/>
    </source>
</evidence>
<keyword evidence="2 4" id="KW-0378">Hydrolase</keyword>
<dbReference type="InterPro" id="IPR015500">
    <property type="entry name" value="Peptidase_S8_subtilisin-rel"/>
</dbReference>
<feature type="active site" description="Charge relay system" evidence="4">
    <location>
        <position position="270"/>
    </location>
</feature>
<organism evidence="8 9">
    <name type="scientific">Imshaugia aleurites</name>
    <dbReference type="NCBI Taxonomy" id="172621"/>
    <lineage>
        <taxon>Eukaryota</taxon>
        <taxon>Fungi</taxon>
        <taxon>Dikarya</taxon>
        <taxon>Ascomycota</taxon>
        <taxon>Pezizomycotina</taxon>
        <taxon>Lecanoromycetes</taxon>
        <taxon>OSLEUM clade</taxon>
        <taxon>Lecanoromycetidae</taxon>
        <taxon>Lecanorales</taxon>
        <taxon>Lecanorineae</taxon>
        <taxon>Parmeliaceae</taxon>
        <taxon>Imshaugia</taxon>
    </lineage>
</organism>
<evidence type="ECO:0000313" key="9">
    <source>
        <dbReference type="Proteomes" id="UP000664534"/>
    </source>
</evidence>
<keyword evidence="9" id="KW-1185">Reference proteome</keyword>
<dbReference type="Gene3D" id="3.40.50.200">
    <property type="entry name" value="Peptidase S8/S53 domain"/>
    <property type="match status" value="1"/>
</dbReference>
<dbReference type="OrthoDB" id="206201at2759"/>
<dbReference type="SUPFAM" id="SSF52743">
    <property type="entry name" value="Subtilisin-like"/>
    <property type="match status" value="1"/>
</dbReference>
<dbReference type="AlphaFoldDB" id="A0A8H3IWF1"/>
<evidence type="ECO:0000256" key="6">
    <source>
        <dbReference type="SAM" id="MobiDB-lite"/>
    </source>
</evidence>
<feature type="active site" description="Charge relay system" evidence="4">
    <location>
        <position position="492"/>
    </location>
</feature>
<feature type="region of interest" description="Disordered" evidence="6">
    <location>
        <begin position="48"/>
        <end position="126"/>
    </location>
</feature>
<dbReference type="InterPro" id="IPR023828">
    <property type="entry name" value="Peptidase_S8_Ser-AS"/>
</dbReference>
<dbReference type="InterPro" id="IPR036852">
    <property type="entry name" value="Peptidase_S8/S53_dom_sf"/>
</dbReference>
<dbReference type="PROSITE" id="PS00138">
    <property type="entry name" value="SUBTILASE_SER"/>
    <property type="match status" value="1"/>
</dbReference>
<keyword evidence="3 4" id="KW-0720">Serine protease</keyword>